<evidence type="ECO:0000313" key="6">
    <source>
        <dbReference type="Proteomes" id="UP000322976"/>
    </source>
</evidence>
<feature type="binding site" evidence="3">
    <location>
        <position position="246"/>
    </location>
    <ligand>
        <name>a divalent metal cation</name>
        <dbReference type="ChEBI" id="CHEBI:60240"/>
        <label>1</label>
    </ligand>
</feature>
<dbReference type="EMBL" id="VTPS01000020">
    <property type="protein sequence ID" value="TZE80973.1"/>
    <property type="molecule type" value="Genomic_DNA"/>
</dbReference>
<comment type="cofactor">
    <cofactor evidence="3">
        <name>a divalent metal cation</name>
        <dbReference type="ChEBI" id="CHEBI:60240"/>
    </cofactor>
    <text evidence="3">Binds 2 divalent metal cations per subunit.</text>
</comment>
<evidence type="ECO:0000256" key="4">
    <source>
        <dbReference type="PROSITE-ProRule" id="PRU00679"/>
    </source>
</evidence>
<dbReference type="PANTHER" id="PTHR10819">
    <property type="entry name" value="PHOSPHOTRIESTERASE-RELATED"/>
    <property type="match status" value="1"/>
</dbReference>
<dbReference type="InterPro" id="IPR032466">
    <property type="entry name" value="Metal_Hydrolase"/>
</dbReference>
<protein>
    <submittedName>
        <fullName evidence="5">Phosphotriesterase-related protein</fullName>
    </submittedName>
</protein>
<dbReference type="Gene3D" id="3.20.20.140">
    <property type="entry name" value="Metal-dependent hydrolases"/>
    <property type="match status" value="1"/>
</dbReference>
<feature type="binding site" evidence="3">
    <location>
        <position position="189"/>
    </location>
    <ligand>
        <name>a divalent metal cation</name>
        <dbReference type="ChEBI" id="CHEBI:60240"/>
        <label>2</label>
    </ligand>
</feature>
<feature type="binding site" evidence="3">
    <location>
        <position position="129"/>
    </location>
    <ligand>
        <name>a divalent metal cation</name>
        <dbReference type="ChEBI" id="CHEBI:60240"/>
        <label>1</label>
    </ligand>
</feature>
<dbReference type="PROSITE" id="PS01322">
    <property type="entry name" value="PHOSPHOTRIESTERASE_1"/>
    <property type="match status" value="1"/>
</dbReference>
<organism evidence="5 6">
    <name type="scientific">Calorimonas adulescens</name>
    <dbReference type="NCBI Taxonomy" id="2606906"/>
    <lineage>
        <taxon>Bacteria</taxon>
        <taxon>Bacillati</taxon>
        <taxon>Bacillota</taxon>
        <taxon>Clostridia</taxon>
        <taxon>Thermoanaerobacterales</taxon>
        <taxon>Thermoanaerobacteraceae</taxon>
        <taxon>Calorimonas</taxon>
    </lineage>
</organism>
<dbReference type="PANTHER" id="PTHR10819:SF3">
    <property type="entry name" value="PHOSPHOTRIESTERASE-RELATED PROTEIN"/>
    <property type="match status" value="1"/>
</dbReference>
<dbReference type="SUPFAM" id="SSF51556">
    <property type="entry name" value="Metallo-dependent hydrolases"/>
    <property type="match status" value="1"/>
</dbReference>
<proteinExistence type="inferred from homology"/>
<feature type="binding site" evidence="3">
    <location>
        <position position="161"/>
    </location>
    <ligand>
        <name>a divalent metal cation</name>
        <dbReference type="ChEBI" id="CHEBI:60240"/>
        <label>2</label>
    </ligand>
</feature>
<dbReference type="InterPro" id="IPR017947">
    <property type="entry name" value="AryldialkylPase_Zn-BS"/>
</dbReference>
<evidence type="ECO:0000256" key="3">
    <source>
        <dbReference type="PIRSR" id="PIRSR601559-52"/>
    </source>
</evidence>
<dbReference type="Proteomes" id="UP000322976">
    <property type="component" value="Unassembled WGS sequence"/>
</dbReference>
<dbReference type="InterPro" id="IPR001559">
    <property type="entry name" value="Phosphotriesterase"/>
</dbReference>
<name>A0A5D8QBR2_9THEO</name>
<dbReference type="Pfam" id="PF02126">
    <property type="entry name" value="PTE"/>
    <property type="match status" value="1"/>
</dbReference>
<dbReference type="CDD" id="cd00530">
    <property type="entry name" value="PTE"/>
    <property type="match status" value="1"/>
</dbReference>
<evidence type="ECO:0000313" key="5">
    <source>
        <dbReference type="EMBL" id="TZE80973.1"/>
    </source>
</evidence>
<reference evidence="5 6" key="1">
    <citation type="submission" date="2019-08" db="EMBL/GenBank/DDBJ databases">
        <title>Calorimonas adulescens gen. nov., sp. nov., an anaerobic thermophilic bacterium from Sakhalin hot spring.</title>
        <authorList>
            <person name="Khomyakova M.A."/>
            <person name="Merkel A.Y."/>
            <person name="Novikov A."/>
            <person name="Bonch-Osmolovskaya E.A."/>
            <person name="Slobodkin A.I."/>
        </authorList>
    </citation>
    <scope>NUCLEOTIDE SEQUENCE [LARGE SCALE GENOMIC DNA]</scope>
    <source>
        <strain evidence="5 6">A05MB</strain>
    </source>
</reference>
<comment type="similarity">
    <text evidence="4">Belongs to the metallo-dependent hydrolases superfamily. Phosphotriesterase family.</text>
</comment>
<feature type="binding site" evidence="3">
    <location>
        <position position="17"/>
    </location>
    <ligand>
        <name>a divalent metal cation</name>
        <dbReference type="ChEBI" id="CHEBI:60240"/>
        <label>1</label>
    </ligand>
</feature>
<dbReference type="AlphaFoldDB" id="A0A5D8QBR2"/>
<accession>A0A5D8QBR2</accession>
<dbReference type="GO" id="GO:0008270">
    <property type="term" value="F:zinc ion binding"/>
    <property type="evidence" value="ECO:0007669"/>
    <property type="project" value="InterPro"/>
</dbReference>
<comment type="caution">
    <text evidence="4">Lacks conserved residue(s) required for the propagation of feature annotation.</text>
</comment>
<evidence type="ECO:0000256" key="1">
    <source>
        <dbReference type="ARBA" id="ARBA00022723"/>
    </source>
</evidence>
<evidence type="ECO:0000256" key="2">
    <source>
        <dbReference type="ARBA" id="ARBA00022801"/>
    </source>
</evidence>
<comment type="caution">
    <text evidence="5">The sequence shown here is derived from an EMBL/GenBank/DDBJ whole genome shotgun (WGS) entry which is preliminary data.</text>
</comment>
<gene>
    <name evidence="5" type="ORF">FWJ32_11305</name>
</gene>
<keyword evidence="6" id="KW-1185">Reference proteome</keyword>
<feature type="binding site" evidence="3">
    <location>
        <position position="19"/>
    </location>
    <ligand>
        <name>a divalent metal cation</name>
        <dbReference type="ChEBI" id="CHEBI:60240"/>
        <label>1</label>
    </ligand>
</feature>
<sequence length="296" mass="33318">MNSVTGKLEKLGRTLMHEHLTIDLSANKNEDASLNDEEAIVEDLKEIRNAGIDTIVDVTNRGMGRDIRKMAILSKASNINVIASTGYYKTPYLPDEVRSKNYKELAGIMISEIREGIDGTGIKAGLIGEIGTSNIFTEEEEKVFMAACYAHNETGTPIYTHTTMGKLAIEQLQFLKRNGVNLSKVIIGHIDLNPDMDYYSRILDYGCFVGFDTIGKLNYQPDKLRAENILRLVDMGYRDRIVLSLDITRKSHLKRYGGYGHGYIMNTFIPMLLKNGLKQEDIDNMLIENPARIFLT</sequence>
<dbReference type="GO" id="GO:0016788">
    <property type="term" value="F:hydrolase activity, acting on ester bonds"/>
    <property type="evidence" value="ECO:0007669"/>
    <property type="project" value="InterPro"/>
</dbReference>
<dbReference type="RefSeq" id="WP_149546062.1">
    <property type="nucleotide sequence ID" value="NZ_VTPS01000020.1"/>
</dbReference>
<dbReference type="PIRSF" id="PIRSF016839">
    <property type="entry name" value="PhP"/>
    <property type="match status" value="1"/>
</dbReference>
<keyword evidence="1 3" id="KW-0479">Metal-binding</keyword>
<keyword evidence="2" id="KW-0378">Hydrolase</keyword>
<feature type="binding site" evidence="3">
    <location>
        <position position="129"/>
    </location>
    <ligand>
        <name>a divalent metal cation</name>
        <dbReference type="ChEBI" id="CHEBI:60240"/>
        <label>2</label>
    </ligand>
</feature>
<dbReference type="PROSITE" id="PS51347">
    <property type="entry name" value="PHOSPHOTRIESTERASE_2"/>
    <property type="match status" value="1"/>
</dbReference>